<dbReference type="RefSeq" id="WP_171437879.1">
    <property type="nucleotide sequence ID" value="NZ_JABFJV010000289.1"/>
</dbReference>
<accession>A0A7Y4KQM2</accession>
<evidence type="ECO:0000313" key="3">
    <source>
        <dbReference type="EMBL" id="NOK38146.1"/>
    </source>
</evidence>
<organism evidence="3 4">
    <name type="scientific">Corallococcus exercitus</name>
    <dbReference type="NCBI Taxonomy" id="2316736"/>
    <lineage>
        <taxon>Bacteria</taxon>
        <taxon>Pseudomonadati</taxon>
        <taxon>Myxococcota</taxon>
        <taxon>Myxococcia</taxon>
        <taxon>Myxococcales</taxon>
        <taxon>Cystobacterineae</taxon>
        <taxon>Myxococcaceae</taxon>
        <taxon>Corallococcus</taxon>
    </lineage>
</organism>
<keyword evidence="4" id="KW-1185">Reference proteome</keyword>
<sequence length="303" mass="32471">MARHPAKTLTAVCILCVGGFAWAASPSELPPGVRPLLETAQAINNGLTQTSYAYTQAPDGQPLIQRREDGWTAYTDCSGWVSYLVGKVLPTQYAAVMKFKTERFPRETKWNWPRAFVWEAWFHGLGAAPAPSAAFTAVTDLRQVRPGDIIAWCLGDWCSASHLQTRKSARGLNKDTGHILLVMGTAKQVSPASDGTPAVYSVPVLDASNLKHHAAEGASVLPLKAVRSYAGCGPGAKDYDPRAYQPGQTPTCGGVGPGAIYFQVDARGAPMGFQFGPRDAFHPKPPEQGRISIGRPVTQAAAR</sequence>
<proteinExistence type="predicted"/>
<dbReference type="AlphaFoldDB" id="A0A7Y4KQM2"/>
<comment type="caution">
    <text evidence="3">The sequence shown here is derived from an EMBL/GenBank/DDBJ whole genome shotgun (WGS) entry which is preliminary data.</text>
</comment>
<reference evidence="3 4" key="1">
    <citation type="submission" date="2020-05" db="EMBL/GenBank/DDBJ databases">
        <authorList>
            <person name="Whitworth D."/>
        </authorList>
    </citation>
    <scope>NUCLEOTIDE SEQUENCE [LARGE SCALE GENOMIC DNA]</scope>
    <source>
        <strain evidence="3 4">AB043B</strain>
    </source>
</reference>
<evidence type="ECO:0000313" key="4">
    <source>
        <dbReference type="Proteomes" id="UP000563426"/>
    </source>
</evidence>
<dbReference type="Proteomes" id="UP000563426">
    <property type="component" value="Unassembled WGS sequence"/>
</dbReference>
<feature type="region of interest" description="Disordered" evidence="1">
    <location>
        <begin position="282"/>
        <end position="303"/>
    </location>
</feature>
<gene>
    <name evidence="3" type="ORF">HMI49_33595</name>
</gene>
<feature type="signal peptide" evidence="2">
    <location>
        <begin position="1"/>
        <end position="23"/>
    </location>
</feature>
<name>A0A7Y4KQM2_9BACT</name>
<protein>
    <recommendedName>
        <fullName evidence="5">DUF2272 domain-containing protein</fullName>
    </recommendedName>
</protein>
<feature type="chain" id="PRO_5030762073" description="DUF2272 domain-containing protein" evidence="2">
    <location>
        <begin position="24"/>
        <end position="303"/>
    </location>
</feature>
<evidence type="ECO:0000256" key="2">
    <source>
        <dbReference type="SAM" id="SignalP"/>
    </source>
</evidence>
<evidence type="ECO:0008006" key="5">
    <source>
        <dbReference type="Google" id="ProtNLM"/>
    </source>
</evidence>
<keyword evidence="2" id="KW-0732">Signal</keyword>
<dbReference type="EMBL" id="JABFJV010000289">
    <property type="protein sequence ID" value="NOK38146.1"/>
    <property type="molecule type" value="Genomic_DNA"/>
</dbReference>
<evidence type="ECO:0000256" key="1">
    <source>
        <dbReference type="SAM" id="MobiDB-lite"/>
    </source>
</evidence>